<evidence type="ECO:0000313" key="2">
    <source>
        <dbReference type="Proteomes" id="UP000693981"/>
    </source>
</evidence>
<accession>A0A8T1X8R0</accession>
<gene>
    <name evidence="1" type="ORF">PHYBOEH_007711</name>
</gene>
<sequence length="168" mass="18446">MVSQASSVDGEVAGRMASRVFEDYWFLDLSCKPQQEPDAWSDGSARTIDEATDLDALEEDCYGPSVSGLPLMCSNCGVSFFSLQIPDDQVDCYCSGECKWSVIMYREMDQRMFAMRSSNARPVTLGTTCSSSSSSFYGDSDDCQENDSLESLSFFSDDDLAVNSSCCN</sequence>
<dbReference type="OrthoDB" id="104347at2759"/>
<proteinExistence type="predicted"/>
<keyword evidence="2" id="KW-1185">Reference proteome</keyword>
<dbReference type="Proteomes" id="UP000693981">
    <property type="component" value="Unassembled WGS sequence"/>
</dbReference>
<comment type="caution">
    <text evidence="1">The sequence shown here is derived from an EMBL/GenBank/DDBJ whole genome shotgun (WGS) entry which is preliminary data.</text>
</comment>
<reference evidence="1" key="1">
    <citation type="submission" date="2021-02" db="EMBL/GenBank/DDBJ databases">
        <authorList>
            <person name="Palmer J.M."/>
        </authorList>
    </citation>
    <scope>NUCLEOTIDE SEQUENCE</scope>
    <source>
        <strain evidence="1">SCRP23</strain>
    </source>
</reference>
<evidence type="ECO:0000313" key="1">
    <source>
        <dbReference type="EMBL" id="KAG7399850.1"/>
    </source>
</evidence>
<name>A0A8T1X8R0_9STRA</name>
<organism evidence="1 2">
    <name type="scientific">Phytophthora boehmeriae</name>
    <dbReference type="NCBI Taxonomy" id="109152"/>
    <lineage>
        <taxon>Eukaryota</taxon>
        <taxon>Sar</taxon>
        <taxon>Stramenopiles</taxon>
        <taxon>Oomycota</taxon>
        <taxon>Peronosporomycetes</taxon>
        <taxon>Peronosporales</taxon>
        <taxon>Peronosporaceae</taxon>
        <taxon>Phytophthora</taxon>
    </lineage>
</organism>
<dbReference type="EMBL" id="JAGDFL010000043">
    <property type="protein sequence ID" value="KAG7399850.1"/>
    <property type="molecule type" value="Genomic_DNA"/>
</dbReference>
<dbReference type="AlphaFoldDB" id="A0A8T1X8R0"/>
<protein>
    <submittedName>
        <fullName evidence="1">Uncharacterized protein</fullName>
    </submittedName>
</protein>